<feature type="transmembrane region" description="Helical" evidence="1">
    <location>
        <begin position="7"/>
        <end position="28"/>
    </location>
</feature>
<proteinExistence type="predicted"/>
<keyword evidence="1" id="KW-0472">Membrane</keyword>
<evidence type="ECO:0000313" key="3">
    <source>
        <dbReference type="EMBL" id="QHA01484.1"/>
    </source>
</evidence>
<accession>A0A857DJL3</accession>
<dbReference type="Proteomes" id="UP000430508">
    <property type="component" value="Chromosome"/>
</dbReference>
<keyword evidence="1" id="KW-1133">Transmembrane helix</keyword>
<dbReference type="Pfam" id="PF05036">
    <property type="entry name" value="SPOR"/>
    <property type="match status" value="1"/>
</dbReference>
<organism evidence="3 4">
    <name type="scientific">Dehalobacter restrictus</name>
    <dbReference type="NCBI Taxonomy" id="55583"/>
    <lineage>
        <taxon>Bacteria</taxon>
        <taxon>Bacillati</taxon>
        <taxon>Bacillota</taxon>
        <taxon>Clostridia</taxon>
        <taxon>Eubacteriales</taxon>
        <taxon>Desulfitobacteriaceae</taxon>
        <taxon>Dehalobacter</taxon>
    </lineage>
</organism>
<gene>
    <name evidence="3" type="ORF">GQ588_12955</name>
</gene>
<protein>
    <submittedName>
        <fullName evidence="3">SPOR domain-containing protein</fullName>
    </submittedName>
</protein>
<evidence type="ECO:0000256" key="1">
    <source>
        <dbReference type="SAM" id="Phobius"/>
    </source>
</evidence>
<dbReference type="SUPFAM" id="SSF110997">
    <property type="entry name" value="Sporulation related repeat"/>
    <property type="match status" value="1"/>
</dbReference>
<reference evidence="3 4" key="1">
    <citation type="submission" date="2019-12" db="EMBL/GenBank/DDBJ databases">
        <title>Sequence classification of anaerobic respiratory reductive dehalogenases: First we see many, then we see few.</title>
        <authorList>
            <person name="Molenda O."/>
            <person name="Puentes Jacome L.A."/>
            <person name="Cao X."/>
            <person name="Nesbo C.L."/>
            <person name="Tang S."/>
            <person name="Morson N."/>
            <person name="Patron J."/>
            <person name="Lomheim L."/>
            <person name="Wishart D.S."/>
            <person name="Edwards E.A."/>
        </authorList>
    </citation>
    <scope>NUCLEOTIDE SEQUENCE [LARGE SCALE GENOMIC DNA]</scope>
    <source>
        <strain evidence="3 4">12DCA</strain>
    </source>
</reference>
<dbReference type="GO" id="GO:0042834">
    <property type="term" value="F:peptidoglycan binding"/>
    <property type="evidence" value="ECO:0007669"/>
    <property type="project" value="InterPro"/>
</dbReference>
<feature type="domain" description="SPOR" evidence="2">
    <location>
        <begin position="65"/>
        <end position="114"/>
    </location>
</feature>
<evidence type="ECO:0000259" key="2">
    <source>
        <dbReference type="Pfam" id="PF05036"/>
    </source>
</evidence>
<sequence length="235" mass="26529">MGKKFRSGVLISIIMVILGLSAVGWFVWYTGKMFVGLVSSQTVVTSENLPETNSEILNLTEIKIWTCQIGVYKDKENAEVLLQNLHNKGWQAVIISKEPYQVAVGAFGSNEEALFCYQGLLENGIDSWVREVTYPALHYKVSGSETETVLEILELANSLCAGLGQGIDQTDATERIQDIKDSDYPEDFRHLQDNLSALNASLDGQGDFQYKYNQQLLQVFAEYKWVTYKYFEQNP</sequence>
<dbReference type="EMBL" id="CP046996">
    <property type="protein sequence ID" value="QHA01484.1"/>
    <property type="molecule type" value="Genomic_DNA"/>
</dbReference>
<dbReference type="InterPro" id="IPR036680">
    <property type="entry name" value="SPOR-like_sf"/>
</dbReference>
<keyword evidence="1" id="KW-0812">Transmembrane</keyword>
<name>A0A857DJL3_9FIRM</name>
<dbReference type="Gene3D" id="3.30.70.1070">
    <property type="entry name" value="Sporulation related repeat"/>
    <property type="match status" value="1"/>
</dbReference>
<dbReference type="AlphaFoldDB" id="A0A857DJL3"/>
<dbReference type="InterPro" id="IPR007730">
    <property type="entry name" value="SPOR-like_dom"/>
</dbReference>
<evidence type="ECO:0000313" key="4">
    <source>
        <dbReference type="Proteomes" id="UP000430508"/>
    </source>
</evidence>
<dbReference type="RefSeq" id="WP_025206123.1">
    <property type="nucleotide sequence ID" value="NZ_CP046996.1"/>
</dbReference>